<dbReference type="Pfam" id="PF13191">
    <property type="entry name" value="AAA_16"/>
    <property type="match status" value="1"/>
</dbReference>
<dbReference type="SUPFAM" id="SSF48452">
    <property type="entry name" value="TPR-like"/>
    <property type="match status" value="1"/>
</dbReference>
<dbReference type="EMBL" id="CAADFY010000021">
    <property type="protein sequence ID" value="VFK53438.1"/>
    <property type="molecule type" value="Genomic_DNA"/>
</dbReference>
<dbReference type="InterPro" id="IPR027417">
    <property type="entry name" value="P-loop_NTPase"/>
</dbReference>
<dbReference type="SUPFAM" id="SSF52540">
    <property type="entry name" value="P-loop containing nucleoside triphosphate hydrolases"/>
    <property type="match status" value="1"/>
</dbReference>
<feature type="compositionally biased region" description="Pro residues" evidence="1">
    <location>
        <begin position="1033"/>
        <end position="1051"/>
    </location>
</feature>
<dbReference type="Gene3D" id="3.40.50.11530">
    <property type="match status" value="1"/>
</dbReference>
<feature type="region of interest" description="Disordered" evidence="1">
    <location>
        <begin position="1024"/>
        <end position="1051"/>
    </location>
</feature>
<evidence type="ECO:0000256" key="1">
    <source>
        <dbReference type="SAM" id="MobiDB-lite"/>
    </source>
</evidence>
<name>A0A450ZLI4_9GAMM</name>
<protein>
    <submittedName>
        <fullName evidence="4">AAA ATPase domain-containing protein</fullName>
    </submittedName>
</protein>
<accession>A0A450ZLI4</accession>
<sequence>MEKQTKVFISYSHDTDAHCERVLALSERLRLDGFEAQLDQYVNGTPEEYWPRWMLNRLDEAEFVLVVCTETYYRRFRGHEQPGRGHGVDWEGAIITQEIYNSRSRTVKFVPVLFETTHKEFIPEPLSGHTHYMLGSEADYERLRDFLDGYAGVEPGPVGTRPQRERRRSFPLTFDESSSSVFQPKISPPRLPARSGAQKLFGRDEELEQLNEALVEPHTHLVQLVAWGGVGKTALVTEWMTNLAAKGWRTEAGDEIRYFDWSFYSQGTRDRSSVSSDTFIATALAFFGDPDPQSGSPHDRGARLAQLINQQPTVLILDGIEPLQYGPGPLVGCLQDPALLALLKCLAQRLAGGVCLVTTRERLVDLDPFQDKTVVVRELEHLREIHGAKLLHHAGATRRGEATIDPKNPELRTASREVRGHALTLNLLGAYLKRAHGGDIRRRDRVRFWEADRQAQGGHAFRVIAAYEQWLGDKTAVAKDGWIGDKKPRSAGSPGAVSVPFPSVKGVLVGIINFPRLAVSLIILHMSLLCLKIGLLFTEPNFLILDGRFNLGMAKFLRAVGNSLHKIGNYIAADDDPSRKAKAKENQRNAEVANRQRMLTILHLLSFFDRPAPDDALAALRWAPAIPGLTDSLVDITQEDWNIALESLRDLGLVSGQMDTHPLVRAYFAEQLGGTSAWKDGHRRLYEHLTESSPHRPDTLEGLQPLYQAVAHGCQAGLHEKACADVYRDRILRGTGPDGFYSTKKLGAIGADLGAVACFFTHPWRELSGNLSSGDQAWLFGEAATRLRALGRLREALAPTRAGLEMCIRQEDWEEAALSASNLSELELTLGALDGALADAERSVAFADRSENAFQQMGKRTTYADALHQAGESARALALFRAAEELQAERQPHYPRLYALQGFQYCDLLVSDAERAAWRVWMGIGPARGEAGGISEMGPGAPMLSPQGVPVNGMGTKEFDARIADCDRVMARAEEALSIAKRNEASLFSIALDHLTLARAGFYRALLSTQADAEISGSREFSRRVVGVQTSPQPTPTGIPEPDPATNPNPKFPLSPEIRTHLAAAIHGLRGAGVMDYLPRGLLTRAWYRAATGDGAGARADLEEAWEVAERGPMPLFQADILLTRARLFGGLGIENSYPWGLALEDLGEARRFVEKHGYHRRDEELAEAEAMIGQGHRCGK</sequence>
<dbReference type="Gene3D" id="3.40.50.300">
    <property type="entry name" value="P-loop containing nucleotide triphosphate hydrolases"/>
    <property type="match status" value="1"/>
</dbReference>
<evidence type="ECO:0000313" key="3">
    <source>
        <dbReference type="EMBL" id="VFK53438.1"/>
    </source>
</evidence>
<evidence type="ECO:0000313" key="4">
    <source>
        <dbReference type="EMBL" id="VFK54644.1"/>
    </source>
</evidence>
<dbReference type="InterPro" id="IPR011990">
    <property type="entry name" value="TPR-like_helical_dom_sf"/>
</dbReference>
<dbReference type="Pfam" id="PF08357">
    <property type="entry name" value="SEFIR"/>
    <property type="match status" value="1"/>
</dbReference>
<evidence type="ECO:0000259" key="2">
    <source>
        <dbReference type="PROSITE" id="PS51534"/>
    </source>
</evidence>
<organism evidence="4">
    <name type="scientific">Candidatus Kentrum sp. TUN</name>
    <dbReference type="NCBI Taxonomy" id="2126343"/>
    <lineage>
        <taxon>Bacteria</taxon>
        <taxon>Pseudomonadati</taxon>
        <taxon>Pseudomonadota</taxon>
        <taxon>Gammaproteobacteria</taxon>
        <taxon>Candidatus Kentrum</taxon>
    </lineage>
</organism>
<dbReference type="InterPro" id="IPR041664">
    <property type="entry name" value="AAA_16"/>
</dbReference>
<dbReference type="InterPro" id="IPR013568">
    <property type="entry name" value="SEFIR_dom"/>
</dbReference>
<feature type="domain" description="SEFIR" evidence="2">
    <location>
        <begin position="4"/>
        <end position="143"/>
    </location>
</feature>
<dbReference type="PROSITE" id="PS51534">
    <property type="entry name" value="SEFIR"/>
    <property type="match status" value="1"/>
</dbReference>
<reference evidence="4" key="1">
    <citation type="submission" date="2019-02" db="EMBL/GenBank/DDBJ databases">
        <authorList>
            <person name="Gruber-Vodicka R. H."/>
            <person name="Seah K. B. B."/>
        </authorList>
    </citation>
    <scope>NUCLEOTIDE SEQUENCE</scope>
    <source>
        <strain evidence="4">BECK_BY2</strain>
        <strain evidence="3">BECK_BY3</strain>
    </source>
</reference>
<dbReference type="EMBL" id="CAADFV010000022">
    <property type="protein sequence ID" value="VFK54644.1"/>
    <property type="molecule type" value="Genomic_DNA"/>
</dbReference>
<gene>
    <name evidence="4" type="ORF">BECKTUN1418E_GA0071001_10227</name>
    <name evidence="3" type="ORF">BECKTUN1418F_GA0071002_10217</name>
</gene>
<dbReference type="AlphaFoldDB" id="A0A450ZLI4"/>
<proteinExistence type="predicted"/>